<dbReference type="InterPro" id="IPR050358">
    <property type="entry name" value="RSE1/DDB1/CFT1"/>
</dbReference>
<dbReference type="AlphaFoldDB" id="A0A0J8AYZ4"/>
<feature type="non-terminal residue" evidence="1">
    <location>
        <position position="1"/>
    </location>
</feature>
<keyword evidence="2" id="KW-1185">Reference proteome</keyword>
<organism evidence="1 2">
    <name type="scientific">Beta vulgaris subsp. vulgaris</name>
    <name type="common">Beet</name>
    <dbReference type="NCBI Taxonomy" id="3555"/>
    <lineage>
        <taxon>Eukaryota</taxon>
        <taxon>Viridiplantae</taxon>
        <taxon>Streptophyta</taxon>
        <taxon>Embryophyta</taxon>
        <taxon>Tracheophyta</taxon>
        <taxon>Spermatophyta</taxon>
        <taxon>Magnoliopsida</taxon>
        <taxon>eudicotyledons</taxon>
        <taxon>Gunneridae</taxon>
        <taxon>Pentapetalae</taxon>
        <taxon>Caryophyllales</taxon>
        <taxon>Chenopodiaceae</taxon>
        <taxon>Betoideae</taxon>
        <taxon>Beta</taxon>
    </lineage>
</organism>
<dbReference type="Gramene" id="KMS93931">
    <property type="protein sequence ID" value="KMS93931"/>
    <property type="gene ID" value="BVRB_026480"/>
</dbReference>
<reference evidence="1 2" key="1">
    <citation type="journal article" date="2014" name="Nature">
        <title>The genome of the recently domesticated crop plant sugar beet (Beta vulgaris).</title>
        <authorList>
            <person name="Dohm J.C."/>
            <person name="Minoche A.E."/>
            <person name="Holtgrawe D."/>
            <person name="Capella-Gutierrez S."/>
            <person name="Zakrzewski F."/>
            <person name="Tafer H."/>
            <person name="Rupp O."/>
            <person name="Sorensen T.R."/>
            <person name="Stracke R."/>
            <person name="Reinhardt R."/>
            <person name="Goesmann A."/>
            <person name="Kraft T."/>
            <person name="Schulz B."/>
            <person name="Stadler P.F."/>
            <person name="Schmidt T."/>
            <person name="Gabaldon T."/>
            <person name="Lehrach H."/>
            <person name="Weisshaar B."/>
            <person name="Himmelbauer H."/>
        </authorList>
    </citation>
    <scope>NUCLEOTIDE SEQUENCE [LARGE SCALE GENOMIC DNA]</scope>
    <source>
        <tissue evidence="1">Taproot</tissue>
    </source>
</reference>
<sequence length="170" mass="18440">HVADGFDFILSNGLSEQSAAFTVKMRDSLFSISPITKIQVGINNQVVSFDSIIISWIHLRSQTPERSEIVACSGYERTGALTVIDDSVHLNVLASFDLKGAATGIWSAFVPAGSSTFDPASSPMYLIVSMESRTIVRRSENNELKAADNDSFALDGEFLNTVRLGLSNFS</sequence>
<evidence type="ECO:0000313" key="2">
    <source>
        <dbReference type="Proteomes" id="UP000035740"/>
    </source>
</evidence>
<dbReference type="EMBL" id="KQ097593">
    <property type="protein sequence ID" value="KMS93931.1"/>
    <property type="molecule type" value="Genomic_DNA"/>
</dbReference>
<accession>A0A0J8AYZ4</accession>
<dbReference type="Proteomes" id="UP000035740">
    <property type="component" value="Unassembled WGS sequence"/>
</dbReference>
<gene>
    <name evidence="1" type="ORF">BVRB_026480</name>
</gene>
<dbReference type="PANTHER" id="PTHR10644">
    <property type="entry name" value="DNA REPAIR/RNA PROCESSING CPSF FAMILY"/>
    <property type="match status" value="1"/>
</dbReference>
<proteinExistence type="predicted"/>
<name>A0A0J8AYZ4_BETVV</name>
<evidence type="ECO:0000313" key="1">
    <source>
        <dbReference type="EMBL" id="KMS93931.1"/>
    </source>
</evidence>
<protein>
    <submittedName>
        <fullName evidence="1">Uncharacterized protein</fullName>
    </submittedName>
</protein>